<keyword evidence="3" id="KW-1185">Reference proteome</keyword>
<dbReference type="AlphaFoldDB" id="A0A8H8DKJ9"/>
<sequence length="111" mass="11824">HVRSRGGTGGLASGAGLAPLRPRRSASGGLQDFGFLPLRVAPRRRVLTARFTPPAPSPPPSAGRYDYLFKGRRPPRARSEVQNRLRSLAGVEVNLHAAEEKNVPAPAGLNP</sequence>
<dbReference type="Proteomes" id="UP000673691">
    <property type="component" value="Unassembled WGS sequence"/>
</dbReference>
<accession>A0A8H8DKJ9</accession>
<reference evidence="2 3" key="1">
    <citation type="journal article" name="Sci. Rep.">
        <title>Genome-scale phylogenetic analyses confirm Olpidium as the closest living zoosporic fungus to the non-flagellated, terrestrial fungi.</title>
        <authorList>
            <person name="Chang Y."/>
            <person name="Rochon D."/>
            <person name="Sekimoto S."/>
            <person name="Wang Y."/>
            <person name="Chovatia M."/>
            <person name="Sandor L."/>
            <person name="Salamov A."/>
            <person name="Grigoriev I.V."/>
            <person name="Stajich J.E."/>
            <person name="Spatafora J.W."/>
        </authorList>
    </citation>
    <scope>NUCLEOTIDE SEQUENCE [LARGE SCALE GENOMIC DNA]</scope>
    <source>
        <strain evidence="2">S191</strain>
    </source>
</reference>
<feature type="non-terminal residue" evidence="2">
    <location>
        <position position="1"/>
    </location>
</feature>
<evidence type="ECO:0000256" key="1">
    <source>
        <dbReference type="SAM" id="MobiDB-lite"/>
    </source>
</evidence>
<name>A0A8H8DKJ9_9FUNG</name>
<gene>
    <name evidence="2" type="ORF">BJ554DRAFT_5985</name>
</gene>
<feature type="region of interest" description="Disordered" evidence="1">
    <location>
        <begin position="49"/>
        <end position="69"/>
    </location>
</feature>
<dbReference type="EMBL" id="JAEFCI010003161">
    <property type="protein sequence ID" value="KAG5461768.1"/>
    <property type="molecule type" value="Genomic_DNA"/>
</dbReference>
<organism evidence="2 3">
    <name type="scientific">Olpidium bornovanus</name>
    <dbReference type="NCBI Taxonomy" id="278681"/>
    <lineage>
        <taxon>Eukaryota</taxon>
        <taxon>Fungi</taxon>
        <taxon>Fungi incertae sedis</taxon>
        <taxon>Olpidiomycota</taxon>
        <taxon>Olpidiomycotina</taxon>
        <taxon>Olpidiomycetes</taxon>
        <taxon>Olpidiales</taxon>
        <taxon>Olpidiaceae</taxon>
        <taxon>Olpidium</taxon>
    </lineage>
</organism>
<evidence type="ECO:0000313" key="3">
    <source>
        <dbReference type="Proteomes" id="UP000673691"/>
    </source>
</evidence>
<protein>
    <submittedName>
        <fullName evidence="2">Uncharacterized protein</fullName>
    </submittedName>
</protein>
<feature type="compositionally biased region" description="Gly residues" evidence="1">
    <location>
        <begin position="1"/>
        <end position="13"/>
    </location>
</feature>
<feature type="region of interest" description="Disordered" evidence="1">
    <location>
        <begin position="1"/>
        <end position="34"/>
    </location>
</feature>
<evidence type="ECO:0000313" key="2">
    <source>
        <dbReference type="EMBL" id="KAG5461768.1"/>
    </source>
</evidence>
<comment type="caution">
    <text evidence="2">The sequence shown here is derived from an EMBL/GenBank/DDBJ whole genome shotgun (WGS) entry which is preliminary data.</text>
</comment>
<proteinExistence type="predicted"/>